<dbReference type="CDD" id="cd06261">
    <property type="entry name" value="TM_PBP2"/>
    <property type="match status" value="1"/>
</dbReference>
<comment type="similarity">
    <text evidence="2">Belongs to the binding-protein-dependent transport system permease family. HisMQ subfamily.</text>
</comment>
<evidence type="ECO:0000313" key="11">
    <source>
        <dbReference type="Proteomes" id="UP000244755"/>
    </source>
</evidence>
<reference evidence="10 11" key="1">
    <citation type="submission" date="2018-04" db="EMBL/GenBank/DDBJ databases">
        <title>Methylobacterium sp. PR1016A genome.</title>
        <authorList>
            <person name="Park W."/>
        </authorList>
    </citation>
    <scope>NUCLEOTIDE SEQUENCE [LARGE SCALE GENOMIC DNA]</scope>
    <source>
        <strain evidence="10 11">PR1016A</strain>
    </source>
</reference>
<comment type="subcellular location">
    <subcellularLocation>
        <location evidence="1">Cell inner membrane</location>
        <topology evidence="1">Multi-pass membrane protein</topology>
    </subcellularLocation>
    <subcellularLocation>
        <location evidence="8">Cell membrane</location>
        <topology evidence="8">Multi-pass membrane protein</topology>
    </subcellularLocation>
</comment>
<gene>
    <name evidence="10" type="ORF">DA075_34160</name>
</gene>
<feature type="transmembrane region" description="Helical" evidence="8">
    <location>
        <begin position="20"/>
        <end position="47"/>
    </location>
</feature>
<dbReference type="GO" id="GO:0022857">
    <property type="term" value="F:transmembrane transporter activity"/>
    <property type="evidence" value="ECO:0007669"/>
    <property type="project" value="InterPro"/>
</dbReference>
<evidence type="ECO:0000313" key="10">
    <source>
        <dbReference type="EMBL" id="AWB25868.1"/>
    </source>
</evidence>
<dbReference type="Pfam" id="PF00528">
    <property type="entry name" value="BPD_transp_1"/>
    <property type="match status" value="1"/>
</dbReference>
<feature type="domain" description="ABC transmembrane type-1" evidence="9">
    <location>
        <begin position="19"/>
        <end position="211"/>
    </location>
</feature>
<keyword evidence="7 8" id="KW-0472">Membrane</keyword>
<dbReference type="PANTHER" id="PTHR30614:SF35">
    <property type="entry name" value="ABC TRANSPORTER PERMEASE PROTEIN"/>
    <property type="match status" value="1"/>
</dbReference>
<keyword evidence="4" id="KW-1003">Cell membrane</keyword>
<proteinExistence type="inferred from homology"/>
<dbReference type="GO" id="GO:0006865">
    <property type="term" value="P:amino acid transport"/>
    <property type="evidence" value="ECO:0007669"/>
    <property type="project" value="TreeGrafter"/>
</dbReference>
<dbReference type="InterPro" id="IPR000515">
    <property type="entry name" value="MetI-like"/>
</dbReference>
<dbReference type="Gene3D" id="1.10.3720.10">
    <property type="entry name" value="MetI-like"/>
    <property type="match status" value="1"/>
</dbReference>
<dbReference type="KEGG" id="mee:DA075_34160"/>
<dbReference type="NCBIfam" id="TIGR01726">
    <property type="entry name" value="HEQRo_perm_3TM"/>
    <property type="match status" value="1"/>
</dbReference>
<name>A0A2R4WWD8_9HYPH</name>
<dbReference type="SUPFAM" id="SSF161098">
    <property type="entry name" value="MetI-like"/>
    <property type="match status" value="1"/>
</dbReference>
<dbReference type="GO" id="GO:0043190">
    <property type="term" value="C:ATP-binding cassette (ABC) transporter complex"/>
    <property type="evidence" value="ECO:0007669"/>
    <property type="project" value="InterPro"/>
</dbReference>
<dbReference type="InterPro" id="IPR010065">
    <property type="entry name" value="AA_ABC_transptr_permease_3TM"/>
</dbReference>
<dbReference type="AlphaFoldDB" id="A0A2R4WWD8"/>
<dbReference type="Proteomes" id="UP000244755">
    <property type="component" value="Chromosome 2"/>
</dbReference>
<evidence type="ECO:0000256" key="6">
    <source>
        <dbReference type="ARBA" id="ARBA00022989"/>
    </source>
</evidence>
<evidence type="ECO:0000256" key="8">
    <source>
        <dbReference type="RuleBase" id="RU363032"/>
    </source>
</evidence>
<evidence type="ECO:0000256" key="3">
    <source>
        <dbReference type="ARBA" id="ARBA00022448"/>
    </source>
</evidence>
<evidence type="ECO:0000256" key="5">
    <source>
        <dbReference type="ARBA" id="ARBA00022692"/>
    </source>
</evidence>
<dbReference type="PROSITE" id="PS50928">
    <property type="entry name" value="ABC_TM1"/>
    <property type="match status" value="1"/>
</dbReference>
<evidence type="ECO:0000256" key="4">
    <source>
        <dbReference type="ARBA" id="ARBA00022475"/>
    </source>
</evidence>
<dbReference type="EMBL" id="CP028844">
    <property type="protein sequence ID" value="AWB25868.1"/>
    <property type="molecule type" value="Genomic_DNA"/>
</dbReference>
<keyword evidence="11" id="KW-1185">Reference proteome</keyword>
<organism evidence="10 11">
    <name type="scientific">Methylobacterium currus</name>
    <dbReference type="NCBI Taxonomy" id="2051553"/>
    <lineage>
        <taxon>Bacteria</taxon>
        <taxon>Pseudomonadati</taxon>
        <taxon>Pseudomonadota</taxon>
        <taxon>Alphaproteobacteria</taxon>
        <taxon>Hyphomicrobiales</taxon>
        <taxon>Methylobacteriaceae</taxon>
        <taxon>Methylobacterium</taxon>
    </lineage>
</organism>
<dbReference type="PANTHER" id="PTHR30614">
    <property type="entry name" value="MEMBRANE COMPONENT OF AMINO ACID ABC TRANSPORTER"/>
    <property type="match status" value="1"/>
</dbReference>
<keyword evidence="6 8" id="KW-1133">Transmembrane helix</keyword>
<evidence type="ECO:0000256" key="1">
    <source>
        <dbReference type="ARBA" id="ARBA00004429"/>
    </source>
</evidence>
<evidence type="ECO:0000256" key="2">
    <source>
        <dbReference type="ARBA" id="ARBA00010072"/>
    </source>
</evidence>
<keyword evidence="3 8" id="KW-0813">Transport</keyword>
<protein>
    <submittedName>
        <fullName evidence="10">Amino acid ABC transporter permease</fullName>
    </submittedName>
</protein>
<feature type="transmembrane region" description="Helical" evidence="8">
    <location>
        <begin position="198"/>
        <end position="220"/>
    </location>
</feature>
<dbReference type="InterPro" id="IPR043429">
    <property type="entry name" value="ArtM/GltK/GlnP/TcyL/YhdX-like"/>
</dbReference>
<dbReference type="RefSeq" id="WP_099957491.1">
    <property type="nucleotide sequence ID" value="NZ_CP028844.1"/>
</dbReference>
<dbReference type="InterPro" id="IPR035906">
    <property type="entry name" value="MetI-like_sf"/>
</dbReference>
<keyword evidence="5 8" id="KW-0812">Transmembrane</keyword>
<evidence type="ECO:0000259" key="9">
    <source>
        <dbReference type="PROSITE" id="PS50928"/>
    </source>
</evidence>
<dbReference type="OrthoDB" id="7341446at2"/>
<accession>A0A2R4WWD8</accession>
<evidence type="ECO:0000256" key="7">
    <source>
        <dbReference type="ARBA" id="ARBA00023136"/>
    </source>
</evidence>
<sequence>MSLDYAFDFEAVAAHADLLAAGAWTTALVTLVCCCGGFAIAVACNALRHGGRAPLRLAIGLYVDAVRNTPFLVQLFCLYFGVSSLGWRIDAPLTACCALSLYSGAYQTEILRGALDGLPRAQQEAGEALGLSDRQVFLRLLLPQAVEVALPALKSQLVLTLMATSIVSVISVHELSHASAEISTETYRSFEAYLTASAIYLAMVIALRMSLSLIAAGLFLRSRRRVAGGLRAAAEILVRRKGSLPA</sequence>